<evidence type="ECO:0000256" key="1">
    <source>
        <dbReference type="ARBA" id="ARBA00001932"/>
    </source>
</evidence>
<evidence type="ECO:0000256" key="2">
    <source>
        <dbReference type="ARBA" id="ARBA00022630"/>
    </source>
</evidence>
<dbReference type="PANTHER" id="PTHR11455">
    <property type="entry name" value="CRYPTOCHROME"/>
    <property type="match status" value="1"/>
</dbReference>
<dbReference type="InterPro" id="IPR018394">
    <property type="entry name" value="DNA_photolyase_1_CS_C"/>
</dbReference>
<dbReference type="Proteomes" id="UP000290657">
    <property type="component" value="Unassembled WGS sequence"/>
</dbReference>
<dbReference type="Pfam" id="PF00875">
    <property type="entry name" value="DNA_photolyase"/>
    <property type="match status" value="1"/>
</dbReference>
<evidence type="ECO:0000256" key="5">
    <source>
        <dbReference type="PIRSR" id="PIRSR602081-1"/>
    </source>
</evidence>
<dbReference type="AlphaFoldDB" id="A0A4Q0XME1"/>
<evidence type="ECO:0000313" key="10">
    <source>
        <dbReference type="Proteomes" id="UP000290657"/>
    </source>
</evidence>
<dbReference type="OrthoDB" id="9772484at2"/>
<dbReference type="InterPro" id="IPR014729">
    <property type="entry name" value="Rossmann-like_a/b/a_fold"/>
</dbReference>
<protein>
    <submittedName>
        <fullName evidence="9">Deoxyribodipyrimidine photolyase</fullName>
    </submittedName>
</protein>
<dbReference type="InterPro" id="IPR036155">
    <property type="entry name" value="Crypto/Photolyase_N_sf"/>
</dbReference>
<evidence type="ECO:0000256" key="7">
    <source>
        <dbReference type="RuleBase" id="RU004182"/>
    </source>
</evidence>
<keyword evidence="9" id="KW-0456">Lyase</keyword>
<dbReference type="PROSITE" id="PS00691">
    <property type="entry name" value="DNA_PHOTOLYASES_1_2"/>
    <property type="match status" value="1"/>
</dbReference>
<sequence length="449" mass="52389">MKQILWFRRDLRITDSALLAHATGEVLPIFIFDEHILKNLPKEDKRVTFIYESVLALKKQLQTLGLDLAIFYGKPEDIFSKLVQQGFDEVLCSIDYDAYAIQRDKTIESILPMHRFLDSFILDPKEHFKKDGTPYKVFTPFYNALEPLHSALKLEEYQYSNACIKASFDYDNTPLLEELGFVKTTLPAFLYQSAHELLEAFSLKIALYEKERDFFHIDATSKLSVHLRFGLISPKEVFNYVKTLAPTSGAACFIKELFWREFYNYILYHFPYSEFENFNGQILKWPNSDQAYEKWCNAQTGVPIVDAAMRCLNETGCMHNRLRMIVASFATKNLLIPWKRCEAYFALKLLDYEACSNVGSWQWAASTGADSVPYFRLFNPYLQSKKFDKEGQFIKHYLPELQECDAKLFHIENGLKQNLFLEYPPLLIGIAYSRERALQFYKRVNTTKP</sequence>
<dbReference type="Gene3D" id="3.40.50.620">
    <property type="entry name" value="HUPs"/>
    <property type="match status" value="1"/>
</dbReference>
<organism evidence="9 10">
    <name type="scientific">Candidatus Marinarcus aquaticus</name>
    <dbReference type="NCBI Taxonomy" id="2044504"/>
    <lineage>
        <taxon>Bacteria</taxon>
        <taxon>Pseudomonadati</taxon>
        <taxon>Campylobacterota</taxon>
        <taxon>Epsilonproteobacteria</taxon>
        <taxon>Campylobacterales</taxon>
        <taxon>Arcobacteraceae</taxon>
        <taxon>Candidatus Marinarcus</taxon>
    </lineage>
</organism>
<dbReference type="PRINTS" id="PR00147">
    <property type="entry name" value="DNAPHOTLYASE"/>
</dbReference>
<dbReference type="GO" id="GO:0071949">
    <property type="term" value="F:FAD binding"/>
    <property type="evidence" value="ECO:0007669"/>
    <property type="project" value="TreeGrafter"/>
</dbReference>
<keyword evidence="10" id="KW-1185">Reference proteome</keyword>
<dbReference type="InterPro" id="IPR002081">
    <property type="entry name" value="Cryptochrome/DNA_photolyase_1"/>
</dbReference>
<dbReference type="InterPro" id="IPR006050">
    <property type="entry name" value="DNA_photolyase_N"/>
</dbReference>
<evidence type="ECO:0000313" key="9">
    <source>
        <dbReference type="EMBL" id="RXJ54454.1"/>
    </source>
</evidence>
<accession>A0A4Q0XME1</accession>
<dbReference type="InterPro" id="IPR005101">
    <property type="entry name" value="Cryptochr/Photolyase_FAD-bd"/>
</dbReference>
<dbReference type="InterPro" id="IPR036134">
    <property type="entry name" value="Crypto/Photolyase_FAD-like_sf"/>
</dbReference>
<evidence type="ECO:0000256" key="4">
    <source>
        <dbReference type="ARBA" id="ARBA00022991"/>
    </source>
</evidence>
<keyword evidence="3 5" id="KW-0274">FAD</keyword>
<feature type="domain" description="Photolyase/cryptochrome alpha/beta" evidence="8">
    <location>
        <begin position="1"/>
        <end position="121"/>
    </location>
</feature>
<dbReference type="PROSITE" id="PS00394">
    <property type="entry name" value="DNA_PHOTOLYASES_1_1"/>
    <property type="match status" value="1"/>
</dbReference>
<evidence type="ECO:0000256" key="3">
    <source>
        <dbReference type="ARBA" id="ARBA00022827"/>
    </source>
</evidence>
<dbReference type="SUPFAM" id="SSF52425">
    <property type="entry name" value="Cryptochrome/photolyase, N-terminal domain"/>
    <property type="match status" value="1"/>
</dbReference>
<dbReference type="EMBL" id="PDKN01000010">
    <property type="protein sequence ID" value="RXJ54454.1"/>
    <property type="molecule type" value="Genomic_DNA"/>
</dbReference>
<dbReference type="Gene3D" id="1.10.579.10">
    <property type="entry name" value="DNA Cyclobutane Dipyrimidine Photolyase, subunit A, domain 3"/>
    <property type="match status" value="1"/>
</dbReference>
<dbReference type="PROSITE" id="PS51645">
    <property type="entry name" value="PHR_CRY_ALPHA_BETA"/>
    <property type="match status" value="1"/>
</dbReference>
<comment type="similarity">
    <text evidence="7">Belongs to the DNA photolyase family.</text>
</comment>
<comment type="caution">
    <text evidence="9">The sequence shown here is derived from an EMBL/GenBank/DDBJ whole genome shotgun (WGS) entry which is preliminary data.</text>
</comment>
<dbReference type="Gene3D" id="1.25.40.80">
    <property type="match status" value="1"/>
</dbReference>
<feature type="binding site" evidence="5">
    <location>
        <begin position="256"/>
        <end position="263"/>
    </location>
    <ligand>
        <name>FAD</name>
        <dbReference type="ChEBI" id="CHEBI:57692"/>
    </ligand>
</feature>
<feature type="binding site" evidence="5">
    <location>
        <position position="253"/>
    </location>
    <ligand>
        <name>FAD</name>
        <dbReference type="ChEBI" id="CHEBI:57692"/>
    </ligand>
</feature>
<dbReference type="GO" id="GO:0009416">
    <property type="term" value="P:response to light stimulus"/>
    <property type="evidence" value="ECO:0007669"/>
    <property type="project" value="TreeGrafter"/>
</dbReference>
<keyword evidence="4 7" id="KW-0157">Chromophore</keyword>
<dbReference type="RefSeq" id="WP_128997044.1">
    <property type="nucleotide sequence ID" value="NZ_PDKN01000010.1"/>
</dbReference>
<dbReference type="Pfam" id="PF03441">
    <property type="entry name" value="FAD_binding_7"/>
    <property type="match status" value="1"/>
</dbReference>
<dbReference type="PANTHER" id="PTHR11455:SF9">
    <property type="entry name" value="CRYPTOCHROME CIRCADIAN CLOCK 5 ISOFORM X1"/>
    <property type="match status" value="1"/>
</dbReference>
<feature type="site" description="Electron transfer via tryptophanyl radical" evidence="6">
    <location>
        <position position="338"/>
    </location>
</feature>
<proteinExistence type="inferred from homology"/>
<evidence type="ECO:0000259" key="8">
    <source>
        <dbReference type="PROSITE" id="PS51645"/>
    </source>
</evidence>
<dbReference type="GO" id="GO:0006950">
    <property type="term" value="P:response to stress"/>
    <property type="evidence" value="ECO:0007669"/>
    <property type="project" value="UniProtKB-ARBA"/>
</dbReference>
<keyword evidence="2 5" id="KW-0285">Flavoprotein</keyword>
<feature type="site" description="Electron transfer via tryptophanyl radical" evidence="6">
    <location>
        <position position="361"/>
    </location>
</feature>
<reference evidence="9 10" key="1">
    <citation type="submission" date="2017-10" db="EMBL/GenBank/DDBJ databases">
        <title>Genomics of the genus Arcobacter.</title>
        <authorList>
            <person name="Perez-Cataluna A."/>
            <person name="Figueras M.J."/>
        </authorList>
    </citation>
    <scope>NUCLEOTIDE SEQUENCE [LARGE SCALE GENOMIC DNA]</scope>
    <source>
        <strain evidence="9 10">CECT 8987</strain>
    </source>
</reference>
<feature type="site" description="Electron transfer via tryptophanyl radical" evidence="6">
    <location>
        <position position="285"/>
    </location>
</feature>
<evidence type="ECO:0000256" key="6">
    <source>
        <dbReference type="PIRSR" id="PIRSR602081-2"/>
    </source>
</evidence>
<comment type="cofactor">
    <cofactor evidence="5">
        <name>FAD</name>
        <dbReference type="ChEBI" id="CHEBI:57692"/>
    </cofactor>
    <text evidence="5">Binds 1 FAD per subunit.</text>
</comment>
<feature type="binding site" evidence="5">
    <location>
        <position position="208"/>
    </location>
    <ligand>
        <name>FAD</name>
        <dbReference type="ChEBI" id="CHEBI:57692"/>
    </ligand>
</feature>
<feature type="binding site" evidence="5">
    <location>
        <begin position="220"/>
        <end position="224"/>
    </location>
    <ligand>
        <name>FAD</name>
        <dbReference type="ChEBI" id="CHEBI:57692"/>
    </ligand>
</feature>
<comment type="cofactor">
    <cofactor evidence="1">
        <name>(6R)-5,10-methylene-5,6,7,8-tetrahydrofolate</name>
        <dbReference type="ChEBI" id="CHEBI:15636"/>
    </cofactor>
</comment>
<name>A0A4Q0XME1_9BACT</name>
<dbReference type="SUPFAM" id="SSF48173">
    <property type="entry name" value="Cryptochrome/photolyase FAD-binding domain"/>
    <property type="match status" value="1"/>
</dbReference>
<dbReference type="GO" id="GO:0006139">
    <property type="term" value="P:nucleobase-containing compound metabolic process"/>
    <property type="evidence" value="ECO:0007669"/>
    <property type="project" value="UniProtKB-ARBA"/>
</dbReference>
<dbReference type="GO" id="GO:0003904">
    <property type="term" value="F:deoxyribodipyrimidine photo-lyase activity"/>
    <property type="evidence" value="ECO:0007669"/>
    <property type="project" value="TreeGrafter"/>
</dbReference>
<gene>
    <name evidence="9" type="ORF">CRV04_11725</name>
</gene>
<dbReference type="GO" id="GO:0003677">
    <property type="term" value="F:DNA binding"/>
    <property type="evidence" value="ECO:0007669"/>
    <property type="project" value="TreeGrafter"/>
</dbReference>